<evidence type="ECO:0000313" key="5">
    <source>
        <dbReference type="EMBL" id="PPJ76104.1"/>
    </source>
</evidence>
<dbReference type="EMBL" id="KX181861">
    <property type="protein sequence ID" value="ANW08161.1"/>
    <property type="molecule type" value="Genomic_DNA"/>
</dbReference>
<comment type="similarity">
    <text evidence="1">Belongs to the glycosyltransferase 2 family.</text>
</comment>
<dbReference type="InterPro" id="IPR001173">
    <property type="entry name" value="Glyco_trans_2-like"/>
</dbReference>
<dbReference type="AlphaFoldDB" id="A0A1B1UYN3"/>
<dbReference type="Gene3D" id="3.90.550.10">
    <property type="entry name" value="Spore Coat Polysaccharide Biosynthesis Protein SpsA, Chain A"/>
    <property type="match status" value="1"/>
</dbReference>
<accession>A0A1B1UYN3</accession>
<feature type="domain" description="Glycosyltransferase 2-like" evidence="2">
    <location>
        <begin position="6"/>
        <end position="138"/>
    </location>
</feature>
<feature type="domain" description="DUF5776" evidence="3">
    <location>
        <begin position="561"/>
        <end position="627"/>
    </location>
</feature>
<dbReference type="InterPro" id="IPR029044">
    <property type="entry name" value="Nucleotide-diphossugar_trans"/>
</dbReference>
<evidence type="ECO:0000313" key="6">
    <source>
        <dbReference type="Proteomes" id="UP000238153"/>
    </source>
</evidence>
<dbReference type="CDD" id="cd00761">
    <property type="entry name" value="Glyco_tranf_GTA_type"/>
    <property type="match status" value="1"/>
</dbReference>
<dbReference type="GO" id="GO:0016758">
    <property type="term" value="F:hexosyltransferase activity"/>
    <property type="evidence" value="ECO:0007669"/>
    <property type="project" value="UniProtKB-ARBA"/>
</dbReference>
<dbReference type="Pfam" id="PF00535">
    <property type="entry name" value="Glycos_transf_2"/>
    <property type="match status" value="1"/>
</dbReference>
<reference evidence="5 6" key="2">
    <citation type="submission" date="2017-11" db="EMBL/GenBank/DDBJ databases">
        <authorList>
            <person name="Founou R.C."/>
            <person name="Founou L."/>
            <person name="Allam M."/>
            <person name="Ismail A."/>
            <person name="Essack S.Y."/>
        </authorList>
    </citation>
    <scope>NUCLEOTIDE SEQUENCE [LARGE SCALE GENOMIC DNA]</scope>
    <source>
        <strain evidence="5 6">G811N2B1</strain>
    </source>
</reference>
<dbReference type="PANTHER" id="PTHR22916:SF3">
    <property type="entry name" value="UDP-GLCNAC:BETAGAL BETA-1,3-N-ACETYLGLUCOSAMINYLTRANSFERASE-LIKE PROTEIN 1"/>
    <property type="match status" value="1"/>
</dbReference>
<reference evidence="4" key="1">
    <citation type="submission" date="2016-05" db="EMBL/GenBank/DDBJ databases">
        <title>Clue for the horizontal gene transfer of serine-aspartate repeat gene from a novel composite staphylococcal cassette chromosome of Staphylococcus haemolyticus.</title>
        <authorList>
            <person name="Wu Z."/>
            <person name="Xue H."/>
            <person name="Zhao X."/>
        </authorList>
    </citation>
    <scope>NUCLEOTIDE SEQUENCE</scope>
    <source>
        <strain evidence="4">BC05211</strain>
    </source>
</reference>
<dbReference type="PANTHER" id="PTHR22916">
    <property type="entry name" value="GLYCOSYLTRANSFERASE"/>
    <property type="match status" value="1"/>
</dbReference>
<dbReference type="SUPFAM" id="SSF53448">
    <property type="entry name" value="Nucleotide-diphospho-sugar transferases"/>
    <property type="match status" value="1"/>
</dbReference>
<evidence type="ECO:0000259" key="2">
    <source>
        <dbReference type="Pfam" id="PF00535"/>
    </source>
</evidence>
<sequence>MAKLVSIIVSVYNKEQFLEKCIESLIDLKMDKNNIEAIFVDDCSTDESVNIIKHYEKDYDFIKLIQLPENTGSPSEPRNIGMREAQGKYITLLDADDWLDKEGFPQVIEKVNKDDADLGFGQSFKHKSKNVKYHARFTSYKEASHLKPQDISKIFRAVGPPGKVFKRSLVMDHHIEFEHMKYGEDKLFFFQLFGKVDDITMSTIPMYHVNRYDENKSLVQQTSMLDKANSNLEVLDRTCHMDMSSELKHMALARMVEVDFISRFLRTKTFIKSADKEKFYAVIEKVERKIKEQGIDINTLITNPVFKQIYMLYHHADESVFVNFTKDVVNDQWRYIIQDGIVFRDFVHQYDMIKPTVVDCYPVYEGTQMMGENKYEVIRVMKPDDINIQSVSLVEINNAANEYEVTYKYSDDRIYVPHEEFEKLNKDININFNVNYGESGRSLVYASYPSFNDVFKMKRQNFKVEFVHKKNENKAQQVTNRKSEYFKRITNPMMTLKKIKIYKDVSFKEEVGSLEAGTRVEASDIQYTSKGTPRLVLDDGSIITANKDFITLINTSGLNKYITEVPKKVKVVKACKLYDSRDFKDNTVRKLKKGDVLTIRDIIYTNNSTPRLVTQEGLFLTANKDFIKIIK</sequence>
<dbReference type="RefSeq" id="WP_037537410.1">
    <property type="nucleotide sequence ID" value="NZ_CAXOIW010000004.1"/>
</dbReference>
<organism evidence="4">
    <name type="scientific">Staphylococcus haemolyticus</name>
    <dbReference type="NCBI Taxonomy" id="1283"/>
    <lineage>
        <taxon>Bacteria</taxon>
        <taxon>Bacillati</taxon>
        <taxon>Bacillota</taxon>
        <taxon>Bacilli</taxon>
        <taxon>Bacillales</taxon>
        <taxon>Staphylococcaceae</taxon>
        <taxon>Staphylococcus</taxon>
    </lineage>
</organism>
<proteinExistence type="inferred from homology"/>
<name>A0A1B1UYN3_STAHA</name>
<evidence type="ECO:0000256" key="1">
    <source>
        <dbReference type="ARBA" id="ARBA00006739"/>
    </source>
</evidence>
<dbReference type="EMBL" id="PGWX01000235">
    <property type="protein sequence ID" value="PPJ76104.1"/>
    <property type="molecule type" value="Genomic_DNA"/>
</dbReference>
<feature type="domain" description="DUF5776" evidence="3">
    <location>
        <begin position="485"/>
        <end position="550"/>
    </location>
</feature>
<gene>
    <name evidence="5" type="ORF">CV019_04770</name>
</gene>
<evidence type="ECO:0000313" key="4">
    <source>
        <dbReference type="EMBL" id="ANW08161.1"/>
    </source>
</evidence>
<evidence type="ECO:0000259" key="3">
    <source>
        <dbReference type="Pfam" id="PF19087"/>
    </source>
</evidence>
<keyword evidence="4" id="KW-0808">Transferase</keyword>
<dbReference type="Pfam" id="PF19087">
    <property type="entry name" value="DUF5776"/>
    <property type="match status" value="2"/>
</dbReference>
<dbReference type="InterPro" id="IPR044081">
    <property type="entry name" value="DUF5776"/>
</dbReference>
<protein>
    <submittedName>
        <fullName evidence="4 5">Glycosyltransferase</fullName>
    </submittedName>
</protein>
<dbReference type="Proteomes" id="UP000238153">
    <property type="component" value="Unassembled WGS sequence"/>
</dbReference>